<gene>
    <name evidence="2" type="ORF">HAZT_HAZT011477</name>
</gene>
<dbReference type="PANTHER" id="PTHR33273">
    <property type="entry name" value="DOMAIN-CONTAINING PROTEIN, PUTATIVE-RELATED"/>
    <property type="match status" value="1"/>
</dbReference>
<dbReference type="Gene3D" id="3.60.10.10">
    <property type="entry name" value="Endonuclease/exonuclease/phosphatase"/>
    <property type="match status" value="1"/>
</dbReference>
<organism evidence="2">
    <name type="scientific">Hyalella azteca</name>
    <name type="common">Amphipod</name>
    <dbReference type="NCBI Taxonomy" id="294128"/>
    <lineage>
        <taxon>Eukaryota</taxon>
        <taxon>Metazoa</taxon>
        <taxon>Ecdysozoa</taxon>
        <taxon>Arthropoda</taxon>
        <taxon>Crustacea</taxon>
        <taxon>Multicrustacea</taxon>
        <taxon>Malacostraca</taxon>
        <taxon>Eumalacostraca</taxon>
        <taxon>Peracarida</taxon>
        <taxon>Amphipoda</taxon>
        <taxon>Senticaudata</taxon>
        <taxon>Talitrida</taxon>
        <taxon>Talitroidea</taxon>
        <taxon>Hyalellidae</taxon>
        <taxon>Hyalella</taxon>
    </lineage>
</organism>
<accession>A0A6A0H7G4</accession>
<reference evidence="2" key="2">
    <citation type="journal article" date="2018" name="Environ. Sci. Technol.">
        <title>The Toxicogenome of Hyalella azteca: A Model for Sediment Ecotoxicology and Evolutionary Toxicology.</title>
        <authorList>
            <person name="Poynton H.C."/>
            <person name="Hasenbein S."/>
            <person name="Benoit J.B."/>
            <person name="Sepulveda M.S."/>
            <person name="Poelchau M.F."/>
            <person name="Hughes D.S.T."/>
            <person name="Murali S.C."/>
            <person name="Chen S."/>
            <person name="Glastad K.M."/>
            <person name="Goodisman M.A.D."/>
            <person name="Werren J.H."/>
            <person name="Vineis J.H."/>
            <person name="Bowen J.L."/>
            <person name="Friedrich M."/>
            <person name="Jones J."/>
            <person name="Robertson H.M."/>
            <person name="Feyereisen R."/>
            <person name="Mechler-Hickson A."/>
            <person name="Mathers N."/>
            <person name="Lee C.E."/>
            <person name="Colbourne J.K."/>
            <person name="Biales A."/>
            <person name="Johnston J.S."/>
            <person name="Wellborn G.A."/>
            <person name="Rosendale A.J."/>
            <person name="Cridge A.G."/>
            <person name="Munoz-Torres M.C."/>
            <person name="Bain P.A."/>
            <person name="Manny A.R."/>
            <person name="Major K.M."/>
            <person name="Lambert F.N."/>
            <person name="Vulpe C.D."/>
            <person name="Tuck P."/>
            <person name="Blalock B.J."/>
            <person name="Lin Y.Y."/>
            <person name="Smith M.E."/>
            <person name="Ochoa-Acuna H."/>
            <person name="Chen M.M."/>
            <person name="Childers C.P."/>
            <person name="Qu J."/>
            <person name="Dugan S."/>
            <person name="Lee S.L."/>
            <person name="Chao H."/>
            <person name="Dinh H."/>
            <person name="Han Y."/>
            <person name="Doddapaneni H."/>
            <person name="Worley K.C."/>
            <person name="Muzny D.M."/>
            <person name="Gibbs R.A."/>
            <person name="Richards S."/>
        </authorList>
    </citation>
    <scope>NUCLEOTIDE SEQUENCE</scope>
    <source>
        <strain evidence="2">HAZT.00-mixed</strain>
        <tissue evidence="2">Whole organism</tissue>
    </source>
</reference>
<proteinExistence type="predicted"/>
<comment type="caution">
    <text evidence="2">The sequence shown here is derived from an EMBL/GenBank/DDBJ whole genome shotgun (WGS) entry which is preliminary data.</text>
</comment>
<dbReference type="PANTHER" id="PTHR33273:SF4">
    <property type="entry name" value="ENDONUCLEASE_EXONUCLEASE_PHOSPHATASE DOMAIN-CONTAINING PROTEIN"/>
    <property type="match status" value="1"/>
</dbReference>
<dbReference type="Proteomes" id="UP000711488">
    <property type="component" value="Unassembled WGS sequence"/>
</dbReference>
<dbReference type="EMBL" id="JQDR03005147">
    <property type="protein sequence ID" value="KAA0201683.1"/>
    <property type="molecule type" value="Genomic_DNA"/>
</dbReference>
<name>A0A6A0H7G4_HYAAZ</name>
<dbReference type="AlphaFoldDB" id="A0A6A0H7G4"/>
<protein>
    <recommendedName>
        <fullName evidence="1">Endonuclease/exonuclease/phosphatase domain-containing protein</fullName>
    </recommendedName>
</protein>
<dbReference type="GO" id="GO:0003824">
    <property type="term" value="F:catalytic activity"/>
    <property type="evidence" value="ECO:0007669"/>
    <property type="project" value="InterPro"/>
</dbReference>
<dbReference type="Pfam" id="PF14529">
    <property type="entry name" value="Exo_endo_phos_2"/>
    <property type="match status" value="1"/>
</dbReference>
<dbReference type="InterPro" id="IPR005135">
    <property type="entry name" value="Endo/exonuclease/phosphatase"/>
</dbReference>
<reference evidence="2" key="3">
    <citation type="submission" date="2019-06" db="EMBL/GenBank/DDBJ databases">
        <authorList>
            <person name="Poynton C."/>
            <person name="Hasenbein S."/>
            <person name="Benoit J.B."/>
            <person name="Sepulveda M.S."/>
            <person name="Poelchau M.F."/>
            <person name="Murali S.C."/>
            <person name="Chen S."/>
            <person name="Glastad K.M."/>
            <person name="Werren J.H."/>
            <person name="Vineis J.H."/>
            <person name="Bowen J.L."/>
            <person name="Friedrich M."/>
            <person name="Jones J."/>
            <person name="Robertson H.M."/>
            <person name="Feyereisen R."/>
            <person name="Mechler-Hickson A."/>
            <person name="Mathers N."/>
            <person name="Lee C.E."/>
            <person name="Colbourne J.K."/>
            <person name="Biales A."/>
            <person name="Johnston J.S."/>
            <person name="Wellborn G.A."/>
            <person name="Rosendale A.J."/>
            <person name="Cridge A.G."/>
            <person name="Munoz-Torres M.C."/>
            <person name="Bain P.A."/>
            <person name="Manny A.R."/>
            <person name="Major K.M."/>
            <person name="Lambert F.N."/>
            <person name="Vulpe C.D."/>
            <person name="Tuck P."/>
            <person name="Blalock B.J."/>
            <person name="Lin Y.-Y."/>
            <person name="Smith M.E."/>
            <person name="Ochoa-Acuna H."/>
            <person name="Chen M.-J.M."/>
            <person name="Childers C.P."/>
            <person name="Qu J."/>
            <person name="Dugan S."/>
            <person name="Lee S.L."/>
            <person name="Chao H."/>
            <person name="Dinh H."/>
            <person name="Han Y."/>
            <person name="Doddapaneni H."/>
            <person name="Worley K.C."/>
            <person name="Muzny D.M."/>
            <person name="Gibbs R.A."/>
            <person name="Richards S."/>
        </authorList>
    </citation>
    <scope>NUCLEOTIDE SEQUENCE</scope>
    <source>
        <strain evidence="2">HAZT.00-mixed</strain>
        <tissue evidence="2">Whole organism</tissue>
    </source>
</reference>
<dbReference type="InterPro" id="IPR036691">
    <property type="entry name" value="Endo/exonu/phosph_ase_sf"/>
</dbReference>
<evidence type="ECO:0000259" key="1">
    <source>
        <dbReference type="Pfam" id="PF14529"/>
    </source>
</evidence>
<sequence>MQLHSLLLWNARGLNSKLPELKLFLSHAAPTVICITETHLQNWHDPRFPGYTTYRQDRADGFGGLLLLVRAQTLQRAVALDPYEGGQMQCLAVEIAHCGAWSRILLCYNPCCSITQTEFEHYFTYIGPRDLICGDFNAHHPLWSTPNTRQNRAGGSLFNVISNSSLMLLNTPGTPTRIDPHTGTGSVLDLIFGAAPFFTHSVSPSLDLGSDHTPLLLQYGPRQVIRVKTVPRWSLPHMNDDREWTAWSGELSKKSIPRGNTPQESQQAFSTAMIEHYPRRHGLEDV</sequence>
<evidence type="ECO:0000313" key="2">
    <source>
        <dbReference type="EMBL" id="KAA0201683.1"/>
    </source>
</evidence>
<reference evidence="2" key="1">
    <citation type="submission" date="2014-08" db="EMBL/GenBank/DDBJ databases">
        <authorList>
            <person name="Murali S."/>
            <person name="Richards S."/>
            <person name="Bandaranaike D."/>
            <person name="Bellair M."/>
            <person name="Blankenburg K."/>
            <person name="Chao H."/>
            <person name="Dinh H."/>
            <person name="Doddapaneni H."/>
            <person name="Dugan-Rocha S."/>
            <person name="Elkadiri S."/>
            <person name="Gnanaolivu R."/>
            <person name="Hughes D."/>
            <person name="Lee S."/>
            <person name="Li M."/>
            <person name="Ming W."/>
            <person name="Munidasa M."/>
            <person name="Muniz J."/>
            <person name="Nguyen L."/>
            <person name="Osuji N."/>
            <person name="Pu L.-L."/>
            <person name="Puazo M."/>
            <person name="Skinner E."/>
            <person name="Qu C."/>
            <person name="Quiroz J."/>
            <person name="Raj R."/>
            <person name="Weissenberger G."/>
            <person name="Xin Y."/>
            <person name="Zou X."/>
            <person name="Han Y."/>
            <person name="Worley K."/>
            <person name="Muzny D."/>
            <person name="Gibbs R."/>
        </authorList>
    </citation>
    <scope>NUCLEOTIDE SEQUENCE</scope>
    <source>
        <strain evidence="2">HAZT.00-mixed</strain>
        <tissue evidence="2">Whole organism</tissue>
    </source>
</reference>
<dbReference type="SUPFAM" id="SSF56219">
    <property type="entry name" value="DNase I-like"/>
    <property type="match status" value="1"/>
</dbReference>
<feature type="domain" description="Endonuclease/exonuclease/phosphatase" evidence="1">
    <location>
        <begin position="104"/>
        <end position="215"/>
    </location>
</feature>